<feature type="domain" description="Histidine kinase" evidence="4">
    <location>
        <begin position="231"/>
        <end position="438"/>
    </location>
</feature>
<protein>
    <recommendedName>
        <fullName evidence="2">histidine kinase</fullName>
        <ecNumber evidence="2">2.7.13.3</ecNumber>
    </recommendedName>
</protein>
<dbReference type="Pfam" id="PF02518">
    <property type="entry name" value="HATPase_c"/>
    <property type="match status" value="1"/>
</dbReference>
<organism evidence="6 7">
    <name type="scientific">Aquimonas voraii</name>
    <dbReference type="NCBI Taxonomy" id="265719"/>
    <lineage>
        <taxon>Bacteria</taxon>
        <taxon>Pseudomonadati</taxon>
        <taxon>Pseudomonadota</taxon>
        <taxon>Gammaproteobacteria</taxon>
        <taxon>Lysobacterales</taxon>
        <taxon>Lysobacteraceae</taxon>
        <taxon>Aquimonas</taxon>
    </lineage>
</organism>
<dbReference type="SMART" id="SM00387">
    <property type="entry name" value="HATPase_c"/>
    <property type="match status" value="1"/>
</dbReference>
<evidence type="ECO:0000256" key="1">
    <source>
        <dbReference type="ARBA" id="ARBA00000085"/>
    </source>
</evidence>
<dbReference type="Gene3D" id="3.30.565.10">
    <property type="entry name" value="Histidine kinase-like ATPase, C-terminal domain"/>
    <property type="match status" value="1"/>
</dbReference>
<dbReference type="SUPFAM" id="SSF55785">
    <property type="entry name" value="PYP-like sensor domain (PAS domain)"/>
    <property type="match status" value="1"/>
</dbReference>
<dbReference type="AlphaFoldDB" id="A0A1G6W255"/>
<name>A0A1G6W255_9GAMM</name>
<keyword evidence="6" id="KW-0808">Transferase</keyword>
<dbReference type="InterPro" id="IPR003594">
    <property type="entry name" value="HATPase_dom"/>
</dbReference>
<dbReference type="OrthoDB" id="1931120at2"/>
<feature type="domain" description="PAS" evidence="5">
    <location>
        <begin position="118"/>
        <end position="154"/>
    </location>
</feature>
<reference evidence="6 7" key="1">
    <citation type="submission" date="2016-10" db="EMBL/GenBank/DDBJ databases">
        <authorList>
            <person name="de Groot N.N."/>
        </authorList>
    </citation>
    <scope>NUCLEOTIDE SEQUENCE [LARGE SCALE GENOMIC DNA]</scope>
    <source>
        <strain evidence="6 7">DSM 16957</strain>
    </source>
</reference>
<gene>
    <name evidence="6" type="ORF">SAMN04488509_10448</name>
</gene>
<feature type="transmembrane region" description="Helical" evidence="3">
    <location>
        <begin position="12"/>
        <end position="33"/>
    </location>
</feature>
<dbReference type="PRINTS" id="PR00344">
    <property type="entry name" value="BCTRLSENSOR"/>
</dbReference>
<dbReference type="Gene3D" id="6.10.340.10">
    <property type="match status" value="1"/>
</dbReference>
<dbReference type="EC" id="2.7.13.3" evidence="2"/>
<evidence type="ECO:0000313" key="7">
    <source>
        <dbReference type="Proteomes" id="UP000199603"/>
    </source>
</evidence>
<dbReference type="InterPro" id="IPR005467">
    <property type="entry name" value="His_kinase_dom"/>
</dbReference>
<dbReference type="Proteomes" id="UP000199603">
    <property type="component" value="Unassembled WGS sequence"/>
</dbReference>
<dbReference type="STRING" id="265719.SAMN04488509_10448"/>
<dbReference type="RefSeq" id="WP_091241635.1">
    <property type="nucleotide sequence ID" value="NZ_FNAG01000004.1"/>
</dbReference>
<keyword evidence="3" id="KW-0812">Transmembrane</keyword>
<evidence type="ECO:0000259" key="4">
    <source>
        <dbReference type="PROSITE" id="PS50109"/>
    </source>
</evidence>
<dbReference type="GO" id="GO:0004673">
    <property type="term" value="F:protein histidine kinase activity"/>
    <property type="evidence" value="ECO:0007669"/>
    <property type="project" value="UniProtKB-EC"/>
</dbReference>
<keyword evidence="3" id="KW-1133">Transmembrane helix</keyword>
<evidence type="ECO:0000256" key="3">
    <source>
        <dbReference type="SAM" id="Phobius"/>
    </source>
</evidence>
<dbReference type="InterPro" id="IPR036890">
    <property type="entry name" value="HATPase_C_sf"/>
</dbReference>
<feature type="transmembrane region" description="Helical" evidence="3">
    <location>
        <begin position="39"/>
        <end position="56"/>
    </location>
</feature>
<dbReference type="InterPro" id="IPR000014">
    <property type="entry name" value="PAS"/>
</dbReference>
<evidence type="ECO:0000313" key="6">
    <source>
        <dbReference type="EMBL" id="SDD59125.1"/>
    </source>
</evidence>
<proteinExistence type="predicted"/>
<evidence type="ECO:0000256" key="2">
    <source>
        <dbReference type="ARBA" id="ARBA00012438"/>
    </source>
</evidence>
<dbReference type="PROSITE" id="PS50112">
    <property type="entry name" value="PAS"/>
    <property type="match status" value="1"/>
</dbReference>
<dbReference type="PANTHER" id="PTHR43065">
    <property type="entry name" value="SENSOR HISTIDINE KINASE"/>
    <property type="match status" value="1"/>
</dbReference>
<dbReference type="SUPFAM" id="SSF55874">
    <property type="entry name" value="ATPase domain of HSP90 chaperone/DNA topoisomerase II/histidine kinase"/>
    <property type="match status" value="1"/>
</dbReference>
<dbReference type="PANTHER" id="PTHR43065:SF51">
    <property type="entry name" value="HISTIDINE KINASE"/>
    <property type="match status" value="1"/>
</dbReference>
<keyword evidence="6" id="KW-0418">Kinase</keyword>
<dbReference type="PROSITE" id="PS50109">
    <property type="entry name" value="HIS_KIN"/>
    <property type="match status" value="1"/>
</dbReference>
<dbReference type="InterPro" id="IPR004358">
    <property type="entry name" value="Sig_transdc_His_kin-like_C"/>
</dbReference>
<keyword evidence="7" id="KW-1185">Reference proteome</keyword>
<evidence type="ECO:0000259" key="5">
    <source>
        <dbReference type="PROSITE" id="PS50112"/>
    </source>
</evidence>
<dbReference type="InterPro" id="IPR035965">
    <property type="entry name" value="PAS-like_dom_sf"/>
</dbReference>
<comment type="catalytic activity">
    <reaction evidence="1">
        <text>ATP + protein L-histidine = ADP + protein N-phospho-L-histidine.</text>
        <dbReference type="EC" id="2.7.13.3"/>
    </reaction>
</comment>
<sequence length="445" mass="48652">MLKPNFERRLLLDAALLLLPAVLCIGLLLWLPADTLSRLRTPLLVTAAIASLLLALRLKQRVVYPLYTLANLLEALREGDFSLRGSRAQRGDAIGEVIWEVNALSATLREQRLKVEESSALLAKVIEAIDIALFSFDAESRLQLVNAAGLRLLGRSHAAGRSAAELGLEDCLAVETAAVLKRSFGGSEGRFDVRRFRFRSAGRPQDLLVITDLSRALREEERQAWQRLIRVLGHELNNSLAPIKSMAGTLVRVLAREPLPEDWREDVDAGLQVIGDRAEALNRFMIGYTALARLPPPQRREVELAPLLRRVAALEQRVPVKLGALPELRFAADPDQLEQALINLVKNAAEASLAQRGGVEIRARTDGSQVHIEILDEGLGLSGSDNLFVPFFTTKPGGSGIGLVLARQIIEGHGGRLSLQNREDTQGCRAEVWLESGDSGLGSGD</sequence>
<accession>A0A1G6W255</accession>
<keyword evidence="3" id="KW-0472">Membrane</keyword>
<dbReference type="EMBL" id="FNAG01000004">
    <property type="protein sequence ID" value="SDD59125.1"/>
    <property type="molecule type" value="Genomic_DNA"/>
</dbReference>